<dbReference type="Gene3D" id="2.40.260.10">
    <property type="entry name" value="Sortase"/>
    <property type="match status" value="1"/>
</dbReference>
<keyword evidence="1" id="KW-0378">Hydrolase</keyword>
<dbReference type="AlphaFoldDB" id="A0A6J6DZ53"/>
<gene>
    <name evidence="3" type="ORF">UFOPK1493_02289</name>
</gene>
<protein>
    <submittedName>
        <fullName evidence="3">Unannotated protein</fullName>
    </submittedName>
</protein>
<keyword evidence="2" id="KW-0472">Membrane</keyword>
<organism evidence="3">
    <name type="scientific">freshwater metagenome</name>
    <dbReference type="NCBI Taxonomy" id="449393"/>
    <lineage>
        <taxon>unclassified sequences</taxon>
        <taxon>metagenomes</taxon>
        <taxon>ecological metagenomes</taxon>
    </lineage>
</organism>
<dbReference type="InterPro" id="IPR023365">
    <property type="entry name" value="Sortase_dom-sf"/>
</dbReference>
<feature type="transmembrane region" description="Helical" evidence="2">
    <location>
        <begin position="50"/>
        <end position="72"/>
    </location>
</feature>
<dbReference type="SUPFAM" id="SSF63817">
    <property type="entry name" value="Sortase"/>
    <property type="match status" value="1"/>
</dbReference>
<keyword evidence="2" id="KW-0812">Transmembrane</keyword>
<reference evidence="3" key="1">
    <citation type="submission" date="2020-05" db="EMBL/GenBank/DDBJ databases">
        <authorList>
            <person name="Chiriac C."/>
            <person name="Salcher M."/>
            <person name="Ghai R."/>
            <person name="Kavagutti S V."/>
        </authorList>
    </citation>
    <scope>NUCLEOTIDE SEQUENCE</scope>
</reference>
<dbReference type="GO" id="GO:0016787">
    <property type="term" value="F:hydrolase activity"/>
    <property type="evidence" value="ECO:0007669"/>
    <property type="project" value="UniProtKB-KW"/>
</dbReference>
<evidence type="ECO:0000256" key="1">
    <source>
        <dbReference type="ARBA" id="ARBA00022801"/>
    </source>
</evidence>
<feature type="transmembrane region" description="Helical" evidence="2">
    <location>
        <begin position="268"/>
        <end position="291"/>
    </location>
</feature>
<evidence type="ECO:0000256" key="2">
    <source>
        <dbReference type="SAM" id="Phobius"/>
    </source>
</evidence>
<accession>A0A6J6DZ53</accession>
<evidence type="ECO:0000313" key="3">
    <source>
        <dbReference type="EMBL" id="CAB4569337.1"/>
    </source>
</evidence>
<dbReference type="InterPro" id="IPR005754">
    <property type="entry name" value="Sortase"/>
</dbReference>
<proteinExistence type="predicted"/>
<dbReference type="EMBL" id="CAEZSR010000089">
    <property type="protein sequence ID" value="CAB4569337.1"/>
    <property type="molecule type" value="Genomic_DNA"/>
</dbReference>
<sequence>MTTAVSVLRAKVPNPFDRLRQRVGAGRERRAGGGRGRAAGVPPLSPRLQFVRAVLVSLLAFSGAFLLHAVFVSGLQQSAAQEQLYDELREQLAAGTAPIGPTDSTGEEIAIGTPVAYLEIPKIGVEHVVVEGTTSGAMLDGPGHRRDTPLPGQIGTSVILGRRGLYGAPFDGLRELQVGDLITVTTGQGRFEYRVTGLRLDGAPLPPPAAAGEGRLLLMTASGNRFLPDGLLRVDATLDGTAVGGPARLISTTALPDRERAMGTDSSTLWALVLWLQAVVLVSVGFVWAWYRWGRPQAWLVFVPPLCFVALGAAGEAVRLLPNLM</sequence>
<dbReference type="CDD" id="cd05830">
    <property type="entry name" value="Sortase_E"/>
    <property type="match status" value="1"/>
</dbReference>
<dbReference type="InterPro" id="IPR042003">
    <property type="entry name" value="Sortase_E"/>
</dbReference>
<feature type="transmembrane region" description="Helical" evidence="2">
    <location>
        <begin position="297"/>
        <end position="321"/>
    </location>
</feature>
<dbReference type="Pfam" id="PF04203">
    <property type="entry name" value="Sortase"/>
    <property type="match status" value="1"/>
</dbReference>
<name>A0A6J6DZ53_9ZZZZ</name>
<keyword evidence="2" id="KW-1133">Transmembrane helix</keyword>